<keyword evidence="3" id="KW-1185">Reference proteome</keyword>
<evidence type="ECO:0000313" key="4">
    <source>
        <dbReference type="WormBase" id="F53C3.7"/>
    </source>
</evidence>
<evidence type="ECO:0000313" key="3">
    <source>
        <dbReference type="Proteomes" id="UP000001940"/>
    </source>
</evidence>
<sequence>MSHVYGYGRAGYRDGSNFDSTLRAHQRVQHIPNVWHFLVPGSEANQNPLAQQWEAYYPAPSIADSENMGFVATWDEHLARDREPVRDVEQPGISNGDAEIQEIDEDDIEIIEDPNVAPEIIIEAELTPQRQVNRKDVTIEVIDLASDGESETENVSSQNVEKLVSEAGEASEATEAKRRKRKQRGQQSCWTRKRQKGTYLKKNQESGLGDKKRRRTSTPTEEENHLRKNKSVKRKMSSISDIGTSSRRALAASKDCN</sequence>
<feature type="region of interest" description="Disordered" evidence="1">
    <location>
        <begin position="147"/>
        <end position="257"/>
    </location>
</feature>
<dbReference type="SMR" id="Q9TXT2"/>
<feature type="compositionally biased region" description="Polar residues" evidence="1">
    <location>
        <begin position="237"/>
        <end position="247"/>
    </location>
</feature>
<dbReference type="Proteomes" id="UP000001940">
    <property type="component" value="Chromosome II"/>
</dbReference>
<dbReference type="EMBL" id="BX284602">
    <property type="protein sequence ID" value="CCD67677.2"/>
    <property type="molecule type" value="Genomic_DNA"/>
</dbReference>
<name>Q9TXT2_CAEEL</name>
<reference evidence="2 3" key="1">
    <citation type="journal article" date="1998" name="Science">
        <title>Genome sequence of the nematode C. elegans: a platform for investigating biology.</title>
        <authorList>
            <consortium name="The C. elegans sequencing consortium"/>
            <person name="Sulson J.E."/>
            <person name="Waterston R."/>
        </authorList>
    </citation>
    <scope>NUCLEOTIDE SEQUENCE [LARGE SCALE GENOMIC DNA]</scope>
    <source>
        <strain evidence="2 3">Bristol N2</strain>
    </source>
</reference>
<dbReference type="Bgee" id="WBGene00018751">
    <property type="expression patterns" value="Expressed in pharyngeal muscle cell (C elegans) and 1 other cell type or tissue"/>
</dbReference>
<dbReference type="InParanoid" id="Q9TXT2"/>
<accession>Q9TXT2</accession>
<dbReference type="PIR" id="G88114">
    <property type="entry name" value="G88114"/>
</dbReference>
<gene>
    <name evidence="2" type="ORF">CELE_F53C3.7</name>
    <name evidence="2 4" type="ORF">F53C3.7</name>
</gene>
<dbReference type="PaxDb" id="6239-F53C3.7"/>
<evidence type="ECO:0000313" key="2">
    <source>
        <dbReference type="EMBL" id="CCD67677.2"/>
    </source>
</evidence>
<feature type="compositionally biased region" description="Basic residues" evidence="1">
    <location>
        <begin position="227"/>
        <end position="236"/>
    </location>
</feature>
<organism evidence="2 3">
    <name type="scientific">Caenorhabditis elegans</name>
    <dbReference type="NCBI Taxonomy" id="6239"/>
    <lineage>
        <taxon>Eukaryota</taxon>
        <taxon>Metazoa</taxon>
        <taxon>Ecdysozoa</taxon>
        <taxon>Nematoda</taxon>
        <taxon>Chromadorea</taxon>
        <taxon>Rhabditida</taxon>
        <taxon>Rhabditina</taxon>
        <taxon>Rhabditomorpha</taxon>
        <taxon>Rhabditoidea</taxon>
        <taxon>Rhabditidae</taxon>
        <taxon>Peloderinae</taxon>
        <taxon>Caenorhabditis</taxon>
    </lineage>
</organism>
<dbReference type="AlphaFoldDB" id="Q9TXT2"/>
<dbReference type="UCSC" id="F53C3.7">
    <property type="organism name" value="c. elegans"/>
</dbReference>
<dbReference type="WormBase" id="F53C3.7">
    <property type="protein sequence ID" value="CE53892"/>
    <property type="gene ID" value="WBGene00018751"/>
</dbReference>
<dbReference type="HOGENOM" id="CLU_861173_0_0_1"/>
<dbReference type="AGR" id="WB:WBGene00018751"/>
<proteinExistence type="predicted"/>
<protein>
    <submittedName>
        <fullName evidence="2">Uncharacterized protein</fullName>
    </submittedName>
</protein>
<evidence type="ECO:0000256" key="1">
    <source>
        <dbReference type="SAM" id="MobiDB-lite"/>
    </source>
</evidence>